<feature type="non-terminal residue" evidence="2">
    <location>
        <position position="183"/>
    </location>
</feature>
<dbReference type="Pfam" id="PF10671">
    <property type="entry name" value="TcpQ"/>
    <property type="match status" value="1"/>
</dbReference>
<reference evidence="2" key="1">
    <citation type="journal article" date="2014" name="Front. Microbiol.">
        <title>High frequency of phylogenetically diverse reductive dehalogenase-homologous genes in deep subseafloor sedimentary metagenomes.</title>
        <authorList>
            <person name="Kawai M."/>
            <person name="Futagami T."/>
            <person name="Toyoda A."/>
            <person name="Takaki Y."/>
            <person name="Nishi S."/>
            <person name="Hori S."/>
            <person name="Arai W."/>
            <person name="Tsubouchi T."/>
            <person name="Morono Y."/>
            <person name="Uchiyama I."/>
            <person name="Ito T."/>
            <person name="Fujiyama A."/>
            <person name="Inagaki F."/>
            <person name="Takami H."/>
        </authorList>
    </citation>
    <scope>NUCLEOTIDE SEQUENCE</scope>
    <source>
        <strain evidence="2">Expedition CK06-06</strain>
    </source>
</reference>
<evidence type="ECO:0000313" key="2">
    <source>
        <dbReference type="EMBL" id="GAI49543.1"/>
    </source>
</evidence>
<proteinExistence type="predicted"/>
<sequence length="183" mass="19330">MRNDNRPFRIAGPTLSLVVALSYAPVVQAASSWTSSLAANDWQRVIDESWQPLQPLKSDQATTHAAEWGKARAPSAGAAMALAQVQSAPAPGTGSALAPTVLPADQAVSSFDLVADVPAQTQLEGWAKRAGWKVLWNVPSSNMVPGGLSYGTDFATAVRAVVEDMAANGADIYIDVWKRNKTV</sequence>
<dbReference type="AlphaFoldDB" id="X1P0Z3"/>
<evidence type="ECO:0000259" key="1">
    <source>
        <dbReference type="Pfam" id="PF10671"/>
    </source>
</evidence>
<dbReference type="EMBL" id="BARV01037312">
    <property type="protein sequence ID" value="GAI49543.1"/>
    <property type="molecule type" value="Genomic_DNA"/>
</dbReference>
<dbReference type="InterPro" id="IPR018927">
    <property type="entry name" value="Pilus_synth_Q_C"/>
</dbReference>
<gene>
    <name evidence="2" type="ORF">S06H3_57754</name>
</gene>
<feature type="domain" description="Toxin co-regulated pilus biosynthesis protein Q C-terminal" evidence="1">
    <location>
        <begin position="110"/>
        <end position="183"/>
    </location>
</feature>
<protein>
    <recommendedName>
        <fullName evidence="1">Toxin co-regulated pilus biosynthesis protein Q C-terminal domain-containing protein</fullName>
    </recommendedName>
</protein>
<comment type="caution">
    <text evidence="2">The sequence shown here is derived from an EMBL/GenBank/DDBJ whole genome shotgun (WGS) entry which is preliminary data.</text>
</comment>
<organism evidence="2">
    <name type="scientific">marine sediment metagenome</name>
    <dbReference type="NCBI Taxonomy" id="412755"/>
    <lineage>
        <taxon>unclassified sequences</taxon>
        <taxon>metagenomes</taxon>
        <taxon>ecological metagenomes</taxon>
    </lineage>
</organism>
<name>X1P0Z3_9ZZZZ</name>
<accession>X1P0Z3</accession>